<protein>
    <submittedName>
        <fullName evidence="1">11498_t:CDS:1</fullName>
    </submittedName>
</protein>
<reference evidence="1" key="1">
    <citation type="submission" date="2021-06" db="EMBL/GenBank/DDBJ databases">
        <authorList>
            <person name="Kallberg Y."/>
            <person name="Tangrot J."/>
            <person name="Rosling A."/>
        </authorList>
    </citation>
    <scope>NUCLEOTIDE SEQUENCE</scope>
    <source>
        <strain evidence="1">CL356</strain>
    </source>
</reference>
<proteinExistence type="predicted"/>
<accession>A0ACA9NKI7</accession>
<feature type="non-terminal residue" evidence="1">
    <location>
        <position position="1"/>
    </location>
</feature>
<name>A0ACA9NKI7_9GLOM</name>
<comment type="caution">
    <text evidence="1">The sequence shown here is derived from an EMBL/GenBank/DDBJ whole genome shotgun (WGS) entry which is preliminary data.</text>
</comment>
<organism evidence="1 2">
    <name type="scientific">Acaulospora colombiana</name>
    <dbReference type="NCBI Taxonomy" id="27376"/>
    <lineage>
        <taxon>Eukaryota</taxon>
        <taxon>Fungi</taxon>
        <taxon>Fungi incertae sedis</taxon>
        <taxon>Mucoromycota</taxon>
        <taxon>Glomeromycotina</taxon>
        <taxon>Glomeromycetes</taxon>
        <taxon>Diversisporales</taxon>
        <taxon>Acaulosporaceae</taxon>
        <taxon>Acaulospora</taxon>
    </lineage>
</organism>
<sequence length="199" mass="23178">GNKNWNHYESILSQDNVINVDSEELEKRKRRAARFGSSLDSYQSEKPKNNNLTSTGKNDDLIYSGKVISNKSDGKNKKTHGKDKDTIIYTMEDVMNFLEVLLLEWRLATILKSSLCDNAITSPSNHSSVSRYFGKQHRLKAQDWFIEKSRPVSLKELGYWNKLFLLMDMEYDNEQQWLVDDTTQKLKELNISDLKEHII</sequence>
<evidence type="ECO:0000313" key="1">
    <source>
        <dbReference type="EMBL" id="CAG8655691.1"/>
    </source>
</evidence>
<keyword evidence="2" id="KW-1185">Reference proteome</keyword>
<dbReference type="EMBL" id="CAJVPT010021585">
    <property type="protein sequence ID" value="CAG8655691.1"/>
    <property type="molecule type" value="Genomic_DNA"/>
</dbReference>
<evidence type="ECO:0000313" key="2">
    <source>
        <dbReference type="Proteomes" id="UP000789525"/>
    </source>
</evidence>
<gene>
    <name evidence="1" type="ORF">ACOLOM_LOCUS8396</name>
</gene>
<dbReference type="Proteomes" id="UP000789525">
    <property type="component" value="Unassembled WGS sequence"/>
</dbReference>